<sequence length="142" mass="16286">MQRSIGAYPVVEIGNKPDVEDIFRTFKGQDMVVVGQFIRQKYMLSFWCILHLIFKYDIEPSAHTTECPTISSTTVLPHSLLMTDFLHSVGCMDSPEEERNPPLDPIYQTTLTCFEAQLRWQQIPRALTAGKPQQVEEPSRRA</sequence>
<name>A0A6A1WL45_9ROSI</name>
<evidence type="ECO:0000313" key="2">
    <source>
        <dbReference type="Proteomes" id="UP000516437"/>
    </source>
</evidence>
<proteinExistence type="predicted"/>
<dbReference type="AlphaFoldDB" id="A0A6A1WL45"/>
<dbReference type="EMBL" id="RXIC02000019">
    <property type="protein sequence ID" value="KAB1226025.1"/>
    <property type="molecule type" value="Genomic_DNA"/>
</dbReference>
<accession>A0A6A1WL45</accession>
<keyword evidence="2" id="KW-1185">Reference proteome</keyword>
<evidence type="ECO:0000313" key="1">
    <source>
        <dbReference type="EMBL" id="KAB1226025.1"/>
    </source>
</evidence>
<gene>
    <name evidence="1" type="ORF">CJ030_MR1G025242</name>
</gene>
<protein>
    <submittedName>
        <fullName evidence="1">Uncharacterized protein</fullName>
    </submittedName>
</protein>
<organism evidence="1 2">
    <name type="scientific">Morella rubra</name>
    <name type="common">Chinese bayberry</name>
    <dbReference type="NCBI Taxonomy" id="262757"/>
    <lineage>
        <taxon>Eukaryota</taxon>
        <taxon>Viridiplantae</taxon>
        <taxon>Streptophyta</taxon>
        <taxon>Embryophyta</taxon>
        <taxon>Tracheophyta</taxon>
        <taxon>Spermatophyta</taxon>
        <taxon>Magnoliopsida</taxon>
        <taxon>eudicotyledons</taxon>
        <taxon>Gunneridae</taxon>
        <taxon>Pentapetalae</taxon>
        <taxon>rosids</taxon>
        <taxon>fabids</taxon>
        <taxon>Fagales</taxon>
        <taxon>Myricaceae</taxon>
        <taxon>Morella</taxon>
    </lineage>
</organism>
<reference evidence="1 2" key="1">
    <citation type="journal article" date="2019" name="Plant Biotechnol. J.">
        <title>The red bayberry genome and genetic basis of sex determination.</title>
        <authorList>
            <person name="Jia H.M."/>
            <person name="Jia H.J."/>
            <person name="Cai Q.L."/>
            <person name="Wang Y."/>
            <person name="Zhao H.B."/>
            <person name="Yang W.F."/>
            <person name="Wang G.Y."/>
            <person name="Li Y.H."/>
            <person name="Zhan D.L."/>
            <person name="Shen Y.T."/>
            <person name="Niu Q.F."/>
            <person name="Chang L."/>
            <person name="Qiu J."/>
            <person name="Zhao L."/>
            <person name="Xie H.B."/>
            <person name="Fu W.Y."/>
            <person name="Jin J."/>
            <person name="Li X.W."/>
            <person name="Jiao Y."/>
            <person name="Zhou C.C."/>
            <person name="Tu T."/>
            <person name="Chai C.Y."/>
            <person name="Gao J.L."/>
            <person name="Fan L.J."/>
            <person name="van de Weg E."/>
            <person name="Wang J.Y."/>
            <person name="Gao Z.S."/>
        </authorList>
    </citation>
    <scope>NUCLEOTIDE SEQUENCE [LARGE SCALE GENOMIC DNA]</scope>
    <source>
        <tissue evidence="1">Leaves</tissue>
    </source>
</reference>
<dbReference type="Proteomes" id="UP000516437">
    <property type="component" value="Chromosome 1"/>
</dbReference>
<comment type="caution">
    <text evidence="1">The sequence shown here is derived from an EMBL/GenBank/DDBJ whole genome shotgun (WGS) entry which is preliminary data.</text>
</comment>